<comment type="caution">
    <text evidence="1">The sequence shown here is derived from an EMBL/GenBank/DDBJ whole genome shotgun (WGS) entry which is preliminary data.</text>
</comment>
<reference evidence="1 2" key="1">
    <citation type="journal article" date="2022" name="Int. J. Syst. Evol. Microbiol.">
        <title>Neobacillus kokaensis sp. nov., isolated from soil.</title>
        <authorList>
            <person name="Yuki K."/>
            <person name="Matsubara H."/>
            <person name="Yamaguchi S."/>
        </authorList>
    </citation>
    <scope>NUCLEOTIDE SEQUENCE [LARGE SCALE GENOMIC DNA]</scope>
    <source>
        <strain evidence="1 2">LOB 377</strain>
    </source>
</reference>
<accession>A0ABQ3MW42</accession>
<proteinExistence type="predicted"/>
<sequence length="97" mass="12020">MIILMEKQFNDLTIFEEYRNRQVVLNYYQDDDFLWKRDCFHFESIQVDIRKLIFFKKNGIIVEIPLMEYTSAVINNDFQNYYIFKNGTDRLEIYFPH</sequence>
<dbReference type="EMBL" id="BNDS01000001">
    <property type="protein sequence ID" value="GHH96893.1"/>
    <property type="molecule type" value="Genomic_DNA"/>
</dbReference>
<gene>
    <name evidence="1" type="ORF">AM1BK_04360</name>
</gene>
<protein>
    <submittedName>
        <fullName evidence="1">Uncharacterized protein</fullName>
    </submittedName>
</protein>
<dbReference type="Proteomes" id="UP000637074">
    <property type="component" value="Unassembled WGS sequence"/>
</dbReference>
<evidence type="ECO:0000313" key="2">
    <source>
        <dbReference type="Proteomes" id="UP000637074"/>
    </source>
</evidence>
<keyword evidence="2" id="KW-1185">Reference proteome</keyword>
<dbReference type="RefSeq" id="WP_191269219.1">
    <property type="nucleotide sequence ID" value="NZ_BNDS01000001.1"/>
</dbReference>
<name>A0ABQ3MW42_9BACI</name>
<evidence type="ECO:0000313" key="1">
    <source>
        <dbReference type="EMBL" id="GHH96893.1"/>
    </source>
</evidence>
<organism evidence="1 2">
    <name type="scientific">Neobacillus kokaensis</name>
    <dbReference type="NCBI Taxonomy" id="2759023"/>
    <lineage>
        <taxon>Bacteria</taxon>
        <taxon>Bacillati</taxon>
        <taxon>Bacillota</taxon>
        <taxon>Bacilli</taxon>
        <taxon>Bacillales</taxon>
        <taxon>Bacillaceae</taxon>
        <taxon>Neobacillus</taxon>
    </lineage>
</organism>